<evidence type="ECO:0000313" key="1">
    <source>
        <dbReference type="EMBL" id="AQU70119.1"/>
    </source>
</evidence>
<name>A0A1U9R1A4_STRNV</name>
<gene>
    <name evidence="1" type="ORF">BBN63_32030</name>
</gene>
<dbReference type="Proteomes" id="UP000189677">
    <property type="component" value="Chromosome"/>
</dbReference>
<keyword evidence="2" id="KW-1185">Reference proteome</keyword>
<evidence type="ECO:0000313" key="2">
    <source>
        <dbReference type="Proteomes" id="UP000189677"/>
    </source>
</evidence>
<proteinExistence type="predicted"/>
<accession>A0A1U9R1A4</accession>
<sequence length="83" mass="8724">MPARALMRLHRKPDANSRSFVSDCLRTVHPSHLVTALVTAVAATATAAVLASTTHASAATTRHDDSPVVGHVRTVASFDYSDG</sequence>
<protein>
    <submittedName>
        <fullName evidence="1">Uncharacterized protein</fullName>
    </submittedName>
</protein>
<dbReference type="EMBL" id="CP018047">
    <property type="protein sequence ID" value="AQU70119.1"/>
    <property type="molecule type" value="Genomic_DNA"/>
</dbReference>
<dbReference type="KEGG" id="snw:BBN63_32030"/>
<dbReference type="AlphaFoldDB" id="A0A1U9R1A4"/>
<organism evidence="1 2">
    <name type="scientific">Streptomyces niveus</name>
    <name type="common">Streptomyces spheroides</name>
    <dbReference type="NCBI Taxonomy" id="193462"/>
    <lineage>
        <taxon>Bacteria</taxon>
        <taxon>Bacillati</taxon>
        <taxon>Actinomycetota</taxon>
        <taxon>Actinomycetes</taxon>
        <taxon>Kitasatosporales</taxon>
        <taxon>Streptomycetaceae</taxon>
        <taxon>Streptomyces</taxon>
    </lineage>
</organism>
<reference evidence="1 2" key="1">
    <citation type="submission" date="2016-11" db="EMBL/GenBank/DDBJ databases">
        <title>Complete genome sequence of Streptomyces niveus SCSIO 3406.</title>
        <authorList>
            <person name="Zhu Q."/>
            <person name="Cheng W."/>
            <person name="Song Y."/>
            <person name="Li Q."/>
            <person name="Ju J."/>
        </authorList>
    </citation>
    <scope>NUCLEOTIDE SEQUENCE [LARGE SCALE GENOMIC DNA]</scope>
    <source>
        <strain evidence="1 2">SCSIO 3406</strain>
    </source>
</reference>